<evidence type="ECO:0000313" key="3">
    <source>
        <dbReference type="Proteomes" id="UP000078596"/>
    </source>
</evidence>
<dbReference type="Proteomes" id="UP000078596">
    <property type="component" value="Chromosome"/>
</dbReference>
<keyword evidence="3" id="KW-1185">Reference proteome</keyword>
<name>A0A191ZDT8_9GAMM</name>
<dbReference type="RefSeq" id="WP_066097633.1">
    <property type="nucleotide sequence ID" value="NZ_CP016027.1"/>
</dbReference>
<accession>A0A191ZDT8</accession>
<proteinExistence type="predicted"/>
<dbReference type="AlphaFoldDB" id="A0A191ZDT8"/>
<protein>
    <submittedName>
        <fullName evidence="2">Uncharacterized protein</fullName>
    </submittedName>
</protein>
<feature type="region of interest" description="Disordered" evidence="1">
    <location>
        <begin position="121"/>
        <end position="141"/>
    </location>
</feature>
<evidence type="ECO:0000313" key="2">
    <source>
        <dbReference type="EMBL" id="ANJ66036.1"/>
    </source>
</evidence>
<dbReference type="STRING" id="1860122.A9404_00360"/>
<sequence>MNALAIGALVATISIGIATGAGYRWGHHDAELVAQKAQLTAQKSQMENVNRAIRQANERAAEDAEILRASEQVRVIEQTRTIIRVKEAARHVAENPDLYARRLDACGVCLARSAAAGTDPSACACGSDGAPATATRAGQRH</sequence>
<gene>
    <name evidence="2" type="ORF">A9404_00360</name>
</gene>
<reference evidence="2 3" key="1">
    <citation type="submission" date="2016-06" db="EMBL/GenBank/DDBJ databases">
        <title>Insight into the functional genes involving in sulfur oxidation in Pearl River water.</title>
        <authorList>
            <person name="Luo J."/>
            <person name="Tan X."/>
            <person name="Lin W."/>
        </authorList>
    </citation>
    <scope>NUCLEOTIDE SEQUENCE [LARGE SCALE GENOMIC DNA]</scope>
    <source>
        <strain evidence="2 3">LS2</strain>
    </source>
</reference>
<evidence type="ECO:0000256" key="1">
    <source>
        <dbReference type="SAM" id="MobiDB-lite"/>
    </source>
</evidence>
<dbReference type="EMBL" id="CP016027">
    <property type="protein sequence ID" value="ANJ66036.1"/>
    <property type="molecule type" value="Genomic_DNA"/>
</dbReference>
<organism evidence="2 3">
    <name type="scientific">Halothiobacillus diazotrophicus</name>
    <dbReference type="NCBI Taxonomy" id="1860122"/>
    <lineage>
        <taxon>Bacteria</taxon>
        <taxon>Pseudomonadati</taxon>
        <taxon>Pseudomonadota</taxon>
        <taxon>Gammaproteobacteria</taxon>
        <taxon>Chromatiales</taxon>
        <taxon>Halothiobacillaceae</taxon>
        <taxon>Halothiobacillus</taxon>
    </lineage>
</organism>
<dbReference type="KEGG" id="haz:A9404_00360"/>